<dbReference type="InterPro" id="IPR029058">
    <property type="entry name" value="AB_hydrolase_fold"/>
</dbReference>
<dbReference type="InterPro" id="IPR004142">
    <property type="entry name" value="NDRG"/>
</dbReference>
<feature type="region of interest" description="Disordered" evidence="2">
    <location>
        <begin position="118"/>
        <end position="137"/>
    </location>
</feature>
<sequence length="137" mass="15052">MDVLLVTGEKAAHVQAVQYMYGRMNKQKTSFLKVTNAGDVLAEAPEKLSHSLHLFVKGLGYLLEVVYTAALRSSISVAVTSVTLPGVERQKGPATMVPYPGFPQKTTLGSVGRRRTLSMEDYDLPRPRRTSLTTTQK</sequence>
<proteinExistence type="inferred from homology"/>
<reference evidence="3 4" key="1">
    <citation type="submission" date="2022-01" db="EMBL/GenBank/DDBJ databases">
        <title>A chromosomal length assembly of Cordylochernes scorpioides.</title>
        <authorList>
            <person name="Zeh D."/>
            <person name="Zeh J."/>
        </authorList>
    </citation>
    <scope>NUCLEOTIDE SEQUENCE [LARGE SCALE GENOMIC DNA]</scope>
    <source>
        <strain evidence="3">IN4F17</strain>
        <tissue evidence="3">Whole Body</tissue>
    </source>
</reference>
<keyword evidence="4" id="KW-1185">Reference proteome</keyword>
<evidence type="ECO:0000256" key="1">
    <source>
        <dbReference type="ARBA" id="ARBA00005598"/>
    </source>
</evidence>
<comment type="similarity">
    <text evidence="1">Belongs to the NDRG family.</text>
</comment>
<protein>
    <submittedName>
        <fullName evidence="3">Uncharacterized protein</fullName>
    </submittedName>
</protein>
<organism evidence="3 4">
    <name type="scientific">Cordylochernes scorpioides</name>
    <dbReference type="NCBI Taxonomy" id="51811"/>
    <lineage>
        <taxon>Eukaryota</taxon>
        <taxon>Metazoa</taxon>
        <taxon>Ecdysozoa</taxon>
        <taxon>Arthropoda</taxon>
        <taxon>Chelicerata</taxon>
        <taxon>Arachnida</taxon>
        <taxon>Pseudoscorpiones</taxon>
        <taxon>Cheliferoidea</taxon>
        <taxon>Chernetidae</taxon>
        <taxon>Cordylochernes</taxon>
    </lineage>
</organism>
<gene>
    <name evidence="3" type="ORF">LAZ67_2004036</name>
</gene>
<dbReference type="Pfam" id="PF03096">
    <property type="entry name" value="Ndr"/>
    <property type="match status" value="1"/>
</dbReference>
<dbReference type="Proteomes" id="UP001235939">
    <property type="component" value="Chromosome 02"/>
</dbReference>
<name>A0ABY6K554_9ARAC</name>
<accession>A0ABY6K554</accession>
<evidence type="ECO:0000256" key="2">
    <source>
        <dbReference type="SAM" id="MobiDB-lite"/>
    </source>
</evidence>
<dbReference type="PANTHER" id="PTHR11034">
    <property type="entry name" value="N-MYC DOWNSTREAM REGULATED"/>
    <property type="match status" value="1"/>
</dbReference>
<dbReference type="Gene3D" id="3.40.50.1820">
    <property type="entry name" value="alpha/beta hydrolase"/>
    <property type="match status" value="1"/>
</dbReference>
<evidence type="ECO:0000313" key="3">
    <source>
        <dbReference type="EMBL" id="UYV63429.1"/>
    </source>
</evidence>
<dbReference type="EMBL" id="CP092864">
    <property type="protein sequence ID" value="UYV63429.1"/>
    <property type="molecule type" value="Genomic_DNA"/>
</dbReference>
<evidence type="ECO:0000313" key="4">
    <source>
        <dbReference type="Proteomes" id="UP001235939"/>
    </source>
</evidence>